<protein>
    <submittedName>
        <fullName evidence="2">Uncharacterized protein</fullName>
    </submittedName>
</protein>
<feature type="region of interest" description="Disordered" evidence="1">
    <location>
        <begin position="1"/>
        <end position="34"/>
    </location>
</feature>
<gene>
    <name evidence="2" type="ORF">EYF80_034867</name>
</gene>
<dbReference type="AlphaFoldDB" id="A0A4Z2GQD1"/>
<sequence length="203" mass="22543">MKAARRSSAPIGRPISREVGRVDPVGEEVQLDDSGELRGLRPDHLYMKSLLSQKSTNKNKKTHVWMSDDFLCLPSDSSSSHLGAPGVSGRDDFLTQDSSEVDPCPCKHRLLRQKVQGERRIPAAHGRRRHLQTSGVTHVFRTCLVVMGSDRKFSSHRHRVTLLRNSARPPPAVRREQDRKLDIPGGPSKSPVASLSGFRLTGN</sequence>
<feature type="region of interest" description="Disordered" evidence="1">
    <location>
        <begin position="164"/>
        <end position="203"/>
    </location>
</feature>
<proteinExistence type="predicted"/>
<reference evidence="2 3" key="1">
    <citation type="submission" date="2019-03" db="EMBL/GenBank/DDBJ databases">
        <title>First draft genome of Liparis tanakae, snailfish: a comprehensive survey of snailfish specific genes.</title>
        <authorList>
            <person name="Kim W."/>
            <person name="Song I."/>
            <person name="Jeong J.-H."/>
            <person name="Kim D."/>
            <person name="Kim S."/>
            <person name="Ryu S."/>
            <person name="Song J.Y."/>
            <person name="Lee S.K."/>
        </authorList>
    </citation>
    <scope>NUCLEOTIDE SEQUENCE [LARGE SCALE GENOMIC DNA]</scope>
    <source>
        <tissue evidence="2">Muscle</tissue>
    </source>
</reference>
<feature type="compositionally biased region" description="Acidic residues" evidence="1">
    <location>
        <begin position="25"/>
        <end position="34"/>
    </location>
</feature>
<dbReference type="EMBL" id="SRLO01000471">
    <property type="protein sequence ID" value="TNN54922.1"/>
    <property type="molecule type" value="Genomic_DNA"/>
</dbReference>
<comment type="caution">
    <text evidence="2">The sequence shown here is derived from an EMBL/GenBank/DDBJ whole genome shotgun (WGS) entry which is preliminary data.</text>
</comment>
<evidence type="ECO:0000313" key="2">
    <source>
        <dbReference type="EMBL" id="TNN54922.1"/>
    </source>
</evidence>
<organism evidence="2 3">
    <name type="scientific">Liparis tanakae</name>
    <name type="common">Tanaka's snailfish</name>
    <dbReference type="NCBI Taxonomy" id="230148"/>
    <lineage>
        <taxon>Eukaryota</taxon>
        <taxon>Metazoa</taxon>
        <taxon>Chordata</taxon>
        <taxon>Craniata</taxon>
        <taxon>Vertebrata</taxon>
        <taxon>Euteleostomi</taxon>
        <taxon>Actinopterygii</taxon>
        <taxon>Neopterygii</taxon>
        <taxon>Teleostei</taxon>
        <taxon>Neoteleostei</taxon>
        <taxon>Acanthomorphata</taxon>
        <taxon>Eupercaria</taxon>
        <taxon>Perciformes</taxon>
        <taxon>Cottioidei</taxon>
        <taxon>Cottales</taxon>
        <taxon>Liparidae</taxon>
        <taxon>Liparis</taxon>
    </lineage>
</organism>
<evidence type="ECO:0000313" key="3">
    <source>
        <dbReference type="Proteomes" id="UP000314294"/>
    </source>
</evidence>
<dbReference type="Proteomes" id="UP000314294">
    <property type="component" value="Unassembled WGS sequence"/>
</dbReference>
<name>A0A4Z2GQD1_9TELE</name>
<feature type="compositionally biased region" description="Basic and acidic residues" evidence="1">
    <location>
        <begin position="173"/>
        <end position="182"/>
    </location>
</feature>
<evidence type="ECO:0000256" key="1">
    <source>
        <dbReference type="SAM" id="MobiDB-lite"/>
    </source>
</evidence>
<keyword evidence="3" id="KW-1185">Reference proteome</keyword>
<accession>A0A4Z2GQD1</accession>